<protein>
    <submittedName>
        <fullName evidence="2">Uncharacterized protein</fullName>
    </submittedName>
</protein>
<reference evidence="2 3" key="1">
    <citation type="submission" date="2020-04" db="EMBL/GenBank/DDBJ databases">
        <title>Genomic insights into acetone-butanol-ethanol (ABE) fermentation by sequencing solventogenic clostridia strains.</title>
        <authorList>
            <person name="Brown S."/>
        </authorList>
    </citation>
    <scope>NUCLEOTIDE SEQUENCE [LARGE SCALE GENOMIC DNA]</scope>
    <source>
        <strain evidence="2 3">DJ011</strain>
    </source>
</reference>
<comment type="caution">
    <text evidence="2">The sequence shown here is derived from an EMBL/GenBank/DDBJ whole genome shotgun (WGS) entry which is preliminary data.</text>
</comment>
<name>A0A923E8R9_CLOTT</name>
<feature type="transmembrane region" description="Helical" evidence="1">
    <location>
        <begin position="78"/>
        <end position="96"/>
    </location>
</feature>
<keyword evidence="1" id="KW-1133">Transmembrane helix</keyword>
<evidence type="ECO:0000256" key="1">
    <source>
        <dbReference type="SAM" id="Phobius"/>
    </source>
</evidence>
<keyword evidence="3" id="KW-1185">Reference proteome</keyword>
<keyword evidence="1" id="KW-0472">Membrane</keyword>
<keyword evidence="1" id="KW-0812">Transmembrane</keyword>
<proteinExistence type="predicted"/>
<dbReference type="Proteomes" id="UP000563151">
    <property type="component" value="Unassembled WGS sequence"/>
</dbReference>
<gene>
    <name evidence="2" type="ORF">HGG79_12305</name>
</gene>
<dbReference type="RefSeq" id="WP_035145728.1">
    <property type="nucleotide sequence ID" value="NZ_JAAZWO010000015.1"/>
</dbReference>
<dbReference type="AlphaFoldDB" id="A0A923E8R9"/>
<feature type="transmembrane region" description="Helical" evidence="1">
    <location>
        <begin position="44"/>
        <end position="66"/>
    </location>
</feature>
<feature type="transmembrane region" description="Helical" evidence="1">
    <location>
        <begin position="102"/>
        <end position="123"/>
    </location>
</feature>
<dbReference type="EMBL" id="JAAZWO010000015">
    <property type="protein sequence ID" value="MBC2398548.1"/>
    <property type="molecule type" value="Genomic_DNA"/>
</dbReference>
<evidence type="ECO:0000313" key="2">
    <source>
        <dbReference type="EMBL" id="MBC2398548.1"/>
    </source>
</evidence>
<evidence type="ECO:0000313" key="3">
    <source>
        <dbReference type="Proteomes" id="UP000563151"/>
    </source>
</evidence>
<feature type="transmembrane region" description="Helical" evidence="1">
    <location>
        <begin position="12"/>
        <end position="32"/>
    </location>
</feature>
<accession>A0A923E8R9</accession>
<organism evidence="2 3">
    <name type="scientific">Clostridium tetanomorphum</name>
    <dbReference type="NCBI Taxonomy" id="1553"/>
    <lineage>
        <taxon>Bacteria</taxon>
        <taxon>Bacillati</taxon>
        <taxon>Bacillota</taxon>
        <taxon>Clostridia</taxon>
        <taxon>Eubacteriales</taxon>
        <taxon>Clostridiaceae</taxon>
        <taxon>Clostridium</taxon>
    </lineage>
</organism>
<sequence length="131" mass="15289">MKKRILSNITRGIFVLFIIWTVATVFIAYNNINNSFAGKVVSGYIMFIFFFIFYISFITILNIIKLNGWEIRKRLNRFFLTFIILLAVNILLTYLIKGQVNILNQISTPLGFSFGIAFWDILFKNKDSINN</sequence>